<dbReference type="EMBL" id="JARVII010000002">
    <property type="protein sequence ID" value="MDG9698463.1"/>
    <property type="molecule type" value="Genomic_DNA"/>
</dbReference>
<comment type="caution">
    <text evidence="1">The sequence shown here is derived from an EMBL/GenBank/DDBJ whole genome shotgun (WGS) entry which is preliminary data.</text>
</comment>
<gene>
    <name evidence="1" type="ORF">QB898_01795</name>
</gene>
<reference evidence="1 2" key="1">
    <citation type="submission" date="2023-04" db="EMBL/GenBank/DDBJ databases">
        <title>Ottowia paracancer sp. nov., isolated from human stomach.</title>
        <authorList>
            <person name="Song Y."/>
        </authorList>
    </citation>
    <scope>NUCLEOTIDE SEQUENCE [LARGE SCALE GENOMIC DNA]</scope>
    <source>
        <strain evidence="1 2">10c7w1</strain>
    </source>
</reference>
<evidence type="ECO:0000313" key="1">
    <source>
        <dbReference type="EMBL" id="MDG9698463.1"/>
    </source>
</evidence>
<organism evidence="1 2">
    <name type="scientific">Ottowia cancrivicina</name>
    <dbReference type="NCBI Taxonomy" id="3040346"/>
    <lineage>
        <taxon>Bacteria</taxon>
        <taxon>Pseudomonadati</taxon>
        <taxon>Pseudomonadota</taxon>
        <taxon>Betaproteobacteria</taxon>
        <taxon>Burkholderiales</taxon>
        <taxon>Comamonadaceae</taxon>
        <taxon>Ottowia</taxon>
    </lineage>
</organism>
<evidence type="ECO:0000313" key="2">
    <source>
        <dbReference type="Proteomes" id="UP001237156"/>
    </source>
</evidence>
<sequence length="87" mass="9799">MPDEIRNAASGQGARVFPIPMMHGKFSLTNGHVFSDKSNYFPKAFFVNHERQDMLAAFSRKTLAPVILRLREKIACRSQSGASWRSS</sequence>
<name>A0AAW6RJT7_9BURK</name>
<dbReference type="AlphaFoldDB" id="A0AAW6RJT7"/>
<accession>A0AAW6RJT7</accession>
<dbReference type="RefSeq" id="WP_279523559.1">
    <property type="nucleotide sequence ID" value="NZ_JARVII010000002.1"/>
</dbReference>
<keyword evidence="2" id="KW-1185">Reference proteome</keyword>
<proteinExistence type="predicted"/>
<protein>
    <submittedName>
        <fullName evidence="1">Uncharacterized protein</fullName>
    </submittedName>
</protein>
<dbReference type="Proteomes" id="UP001237156">
    <property type="component" value="Unassembled WGS sequence"/>
</dbReference>